<evidence type="ECO:0008006" key="4">
    <source>
        <dbReference type="Google" id="ProtNLM"/>
    </source>
</evidence>
<keyword evidence="1" id="KW-0812">Transmembrane</keyword>
<dbReference type="Proteomes" id="UP000826725">
    <property type="component" value="Chromosome"/>
</dbReference>
<sequence length="248" mass="28440">MKYIYFIIAIVLAITLFSFYFLLPTKPEPQTDIAVTINGHDLARKTIESRYGKFGYHSQDLSDIVDEAITREILLQEAQRQGIDREPSFREALQNYYENSLIKVLLDRQNSKIKVSVTDREIDRYLSFTGKLVTYTQLDSVPKSSDQITTAPGITNTVLFDDLALPLRLTLFSLSPGEFRITSDTGSDKTVIRLDTIEPSPATTVSHQDRKKIRDILIQFKRERQMQKWLAGLKKNASITIYQPTEKK</sequence>
<dbReference type="AlphaFoldDB" id="A0A8D5FM07"/>
<dbReference type="RefSeq" id="WP_228856301.1">
    <property type="nucleotide sequence ID" value="NZ_AP024086.1"/>
</dbReference>
<protein>
    <recommendedName>
        <fullName evidence="4">Peptidylprolyl isomerase</fullName>
    </recommendedName>
</protein>
<keyword evidence="1" id="KW-0472">Membrane</keyword>
<keyword evidence="3" id="KW-1185">Reference proteome</keyword>
<evidence type="ECO:0000313" key="2">
    <source>
        <dbReference type="EMBL" id="BCL60135.1"/>
    </source>
</evidence>
<gene>
    <name evidence="2" type="ORF">DGMP_08280</name>
</gene>
<keyword evidence="1" id="KW-1133">Transmembrane helix</keyword>
<organism evidence="2 3">
    <name type="scientific">Desulfomarina profundi</name>
    <dbReference type="NCBI Taxonomy" id="2772557"/>
    <lineage>
        <taxon>Bacteria</taxon>
        <taxon>Pseudomonadati</taxon>
        <taxon>Thermodesulfobacteriota</taxon>
        <taxon>Desulfobulbia</taxon>
        <taxon>Desulfobulbales</taxon>
        <taxon>Desulfobulbaceae</taxon>
        <taxon>Desulfomarina</taxon>
    </lineage>
</organism>
<evidence type="ECO:0000256" key="1">
    <source>
        <dbReference type="SAM" id="Phobius"/>
    </source>
</evidence>
<name>A0A8D5FM07_9BACT</name>
<accession>A0A8D5FM07</accession>
<dbReference type="KEGG" id="dbk:DGMP_08280"/>
<dbReference type="EMBL" id="AP024086">
    <property type="protein sequence ID" value="BCL60135.1"/>
    <property type="molecule type" value="Genomic_DNA"/>
</dbReference>
<evidence type="ECO:0000313" key="3">
    <source>
        <dbReference type="Proteomes" id="UP000826725"/>
    </source>
</evidence>
<proteinExistence type="predicted"/>
<reference evidence="2" key="1">
    <citation type="submission" date="2020-09" db="EMBL/GenBank/DDBJ databases">
        <title>Desulfogranum mesoprofundum gen. nov., sp. nov., a novel mesophilic, sulfate-reducing chemolithoautotroph isolated from a deep-sea hydrothermal vent chimney in the Suiyo Seamount.</title>
        <authorList>
            <person name="Hashimoto Y."/>
            <person name="Nakagawa S."/>
        </authorList>
    </citation>
    <scope>NUCLEOTIDE SEQUENCE</scope>
    <source>
        <strain evidence="2">KT2</strain>
    </source>
</reference>
<feature type="transmembrane region" description="Helical" evidence="1">
    <location>
        <begin position="5"/>
        <end position="23"/>
    </location>
</feature>